<feature type="compositionally biased region" description="Low complexity" evidence="1">
    <location>
        <begin position="7"/>
        <end position="25"/>
    </location>
</feature>
<feature type="compositionally biased region" description="Low complexity" evidence="1">
    <location>
        <begin position="186"/>
        <end position="209"/>
    </location>
</feature>
<evidence type="ECO:0000313" key="2">
    <source>
        <dbReference type="EMBL" id="PFH57889.1"/>
    </source>
</evidence>
<organism evidence="2 3">
    <name type="scientific">Ophiocordyceps unilateralis</name>
    <name type="common">Zombie-ant fungus</name>
    <name type="synonym">Torrubia unilateralis</name>
    <dbReference type="NCBI Taxonomy" id="268505"/>
    <lineage>
        <taxon>Eukaryota</taxon>
        <taxon>Fungi</taxon>
        <taxon>Dikarya</taxon>
        <taxon>Ascomycota</taxon>
        <taxon>Pezizomycotina</taxon>
        <taxon>Sordariomycetes</taxon>
        <taxon>Hypocreomycetidae</taxon>
        <taxon>Hypocreales</taxon>
        <taxon>Ophiocordycipitaceae</taxon>
        <taxon>Ophiocordyceps</taxon>
    </lineage>
</organism>
<feature type="compositionally biased region" description="Low complexity" evidence="1">
    <location>
        <begin position="90"/>
        <end position="112"/>
    </location>
</feature>
<feature type="compositionally biased region" description="Pro residues" evidence="1">
    <location>
        <begin position="210"/>
        <end position="219"/>
    </location>
</feature>
<feature type="compositionally biased region" description="Low complexity" evidence="1">
    <location>
        <begin position="120"/>
        <end position="137"/>
    </location>
</feature>
<dbReference type="OrthoDB" id="5425130at2759"/>
<feature type="compositionally biased region" description="Basic and acidic residues" evidence="1">
    <location>
        <begin position="431"/>
        <end position="452"/>
    </location>
</feature>
<proteinExistence type="predicted"/>
<comment type="caution">
    <text evidence="2">The sequence shown here is derived from an EMBL/GenBank/DDBJ whole genome shotgun (WGS) entry which is preliminary data.</text>
</comment>
<evidence type="ECO:0000256" key="1">
    <source>
        <dbReference type="SAM" id="MobiDB-lite"/>
    </source>
</evidence>
<dbReference type="AlphaFoldDB" id="A0A2A9P8Z3"/>
<feature type="compositionally biased region" description="Basic residues" evidence="1">
    <location>
        <begin position="239"/>
        <end position="250"/>
    </location>
</feature>
<feature type="region of interest" description="Disordered" evidence="1">
    <location>
        <begin position="1"/>
        <end position="452"/>
    </location>
</feature>
<name>A0A2A9P8Z3_OPHUN</name>
<accession>A0A2A9P8Z3</accession>
<gene>
    <name evidence="2" type="ORF">XA68_14441</name>
</gene>
<dbReference type="Proteomes" id="UP000037136">
    <property type="component" value="Unassembled WGS sequence"/>
</dbReference>
<feature type="compositionally biased region" description="Low complexity" evidence="1">
    <location>
        <begin position="323"/>
        <end position="347"/>
    </location>
</feature>
<dbReference type="EMBL" id="LAZP02000354">
    <property type="protein sequence ID" value="PFH57889.1"/>
    <property type="molecule type" value="Genomic_DNA"/>
</dbReference>
<reference evidence="2 3" key="1">
    <citation type="journal article" date="2015" name="BMC Genomics">
        <title>Gene expression during zombie ant biting behavior reflects the complexity underlying fungal parasitic behavioral manipulation.</title>
        <authorList>
            <person name="de Bekker C."/>
            <person name="Ohm R.A."/>
            <person name="Loreto R.G."/>
            <person name="Sebastian A."/>
            <person name="Albert I."/>
            <person name="Merrow M."/>
            <person name="Brachmann A."/>
            <person name="Hughes D.P."/>
        </authorList>
    </citation>
    <scope>NUCLEOTIDE SEQUENCE [LARGE SCALE GENOMIC DNA]</scope>
    <source>
        <strain evidence="2 3">SC16a</strain>
    </source>
</reference>
<protein>
    <submittedName>
        <fullName evidence="2">Uncharacterized protein</fullName>
    </submittedName>
</protein>
<evidence type="ECO:0000313" key="3">
    <source>
        <dbReference type="Proteomes" id="UP000037136"/>
    </source>
</evidence>
<sequence length="599" mass="63290">MAASPQRRGGFLPSSPSGLSFSSLRKGQSRFSKALPSVPVEEAPEGAAPKQLPELVAASSSSSKVKRKPLASSPAGEKSRATPPWRSPTYSLSSLLSAYGAGGSPVSTAPSSAPSPPLLPSGKLQAASSSPIQAQQAQPPPWRASTAKPPPPDDKTLPPTPPANTLATSSPPRPDTWRRRSHKPESLLLSHSHGSTATSTSTSTSSSSDSPPPASPPLPHAASPPVTQQPGAAGSRVTKEKKTKKKKKTTSKTTSPKGEKQAMGSESSKLSLVKKTLHRHRSAIEDAGSAAIKTKTIKAKTESLPARPAAQRPPTPEYGIGDGAAAPADDTFVSPVSPAPSESPTTVQAQLDAKASPDQRIPSRKPVPLSAPSLDALTDMQGLDGVAGQSPPPPPSPAGYHHPMGGWSFRASDSTESVGLMGPRSVSSRVDLQRQDTERPRRPTADGDPRMVHSESQGLLFRGRDGTLYPEMKVTREPHESASYFPIQADKPPEPGAIIPAGPLKDSHYGCYQGHRTMNRRQNKYYPLTCQTCDKADTEDRWGCTFCNLRICEACMRALNGHHRVLRRLVDELALNTPLSLSSMSRPGSALGMPPGKLF</sequence>
<reference evidence="2 3" key="2">
    <citation type="journal article" date="2017" name="Sci. Rep.">
        <title>Ant-infecting Ophiocordyceps genomes reveal a high diversity of potential behavioral manipulation genes and a possible major role for enterotoxins.</title>
        <authorList>
            <person name="de Bekker C."/>
            <person name="Ohm R.A."/>
            <person name="Evans H.C."/>
            <person name="Brachmann A."/>
            <person name="Hughes D.P."/>
        </authorList>
    </citation>
    <scope>NUCLEOTIDE SEQUENCE [LARGE SCALE GENOMIC DNA]</scope>
    <source>
        <strain evidence="2 3">SC16a</strain>
    </source>
</reference>
<keyword evidence="3" id="KW-1185">Reference proteome</keyword>